<accession>A0AAV5SZK2</accession>
<sequence length="137" mass="16175">GGPVESDVVHSVSSATVGMDEKTELECLRGHAKDLTEKLERFRMMRKADREKLVEYERMKVQLHLVNQNRAHLSDERLRLEGKLREKEQEVKRLREWKESRINSNEDMEILALAKDMAEEKAEQLQEQVDELKTRME</sequence>
<organism evidence="2 3">
    <name type="scientific">Pristionchus entomophagus</name>
    <dbReference type="NCBI Taxonomy" id="358040"/>
    <lineage>
        <taxon>Eukaryota</taxon>
        <taxon>Metazoa</taxon>
        <taxon>Ecdysozoa</taxon>
        <taxon>Nematoda</taxon>
        <taxon>Chromadorea</taxon>
        <taxon>Rhabditida</taxon>
        <taxon>Rhabditina</taxon>
        <taxon>Diplogasteromorpha</taxon>
        <taxon>Diplogasteroidea</taxon>
        <taxon>Neodiplogasteridae</taxon>
        <taxon>Pristionchus</taxon>
    </lineage>
</organism>
<feature type="non-terminal residue" evidence="2">
    <location>
        <position position="1"/>
    </location>
</feature>
<comment type="caution">
    <text evidence="2">The sequence shown here is derived from an EMBL/GenBank/DDBJ whole genome shotgun (WGS) entry which is preliminary data.</text>
</comment>
<proteinExistence type="predicted"/>
<keyword evidence="3" id="KW-1185">Reference proteome</keyword>
<keyword evidence="1" id="KW-0175">Coiled coil</keyword>
<evidence type="ECO:0000313" key="3">
    <source>
        <dbReference type="Proteomes" id="UP001432027"/>
    </source>
</evidence>
<name>A0AAV5SZK2_9BILA</name>
<reference evidence="2" key="1">
    <citation type="submission" date="2023-10" db="EMBL/GenBank/DDBJ databases">
        <title>Genome assembly of Pristionchus species.</title>
        <authorList>
            <person name="Yoshida K."/>
            <person name="Sommer R.J."/>
        </authorList>
    </citation>
    <scope>NUCLEOTIDE SEQUENCE</scope>
    <source>
        <strain evidence="2">RS0144</strain>
    </source>
</reference>
<dbReference type="Proteomes" id="UP001432027">
    <property type="component" value="Unassembled WGS sequence"/>
</dbReference>
<protein>
    <submittedName>
        <fullName evidence="2">Uncharacterized protein</fullName>
    </submittedName>
</protein>
<evidence type="ECO:0000313" key="2">
    <source>
        <dbReference type="EMBL" id="GMS88354.1"/>
    </source>
</evidence>
<feature type="coiled-coil region" evidence="1">
    <location>
        <begin position="70"/>
        <end position="135"/>
    </location>
</feature>
<dbReference type="AlphaFoldDB" id="A0AAV5SZK2"/>
<gene>
    <name evidence="2" type="ORF">PENTCL1PPCAC_10529</name>
</gene>
<evidence type="ECO:0000256" key="1">
    <source>
        <dbReference type="SAM" id="Coils"/>
    </source>
</evidence>
<dbReference type="EMBL" id="BTSX01000003">
    <property type="protein sequence ID" value="GMS88354.1"/>
    <property type="molecule type" value="Genomic_DNA"/>
</dbReference>